<feature type="transmembrane region" description="Helical" evidence="1">
    <location>
        <begin position="21"/>
        <end position="45"/>
    </location>
</feature>
<accession>A0A549YJ12</accession>
<keyword evidence="1" id="KW-0472">Membrane</keyword>
<protein>
    <submittedName>
        <fullName evidence="2">Cytochrome c oxidase subunit 2A</fullName>
    </submittedName>
</protein>
<proteinExistence type="predicted"/>
<dbReference type="InterPro" id="IPR036246">
    <property type="entry name" value="Cyt_c_oxidase_su2a_ba3"/>
</dbReference>
<evidence type="ECO:0000313" key="2">
    <source>
        <dbReference type="EMBL" id="TRM11867.1"/>
    </source>
</evidence>
<sequence length="47" mass="5160">MKASKKNAPQNNYDERSLKGTFASVLVVAAIIVVMWAGVFALYMARV</sequence>
<dbReference type="Proteomes" id="UP000319280">
    <property type="component" value="Unassembled WGS sequence"/>
</dbReference>
<keyword evidence="1" id="KW-0812">Transmembrane</keyword>
<reference evidence="2 3" key="1">
    <citation type="submission" date="2019-07" db="EMBL/GenBank/DDBJ databases">
        <title>Genomic analysis of Lentibacillus sp. NKC851-2.</title>
        <authorList>
            <person name="Oh Y.J."/>
        </authorList>
    </citation>
    <scope>NUCLEOTIDE SEQUENCE [LARGE SCALE GENOMIC DNA]</scope>
    <source>
        <strain evidence="2 3">NKC851-2</strain>
    </source>
</reference>
<dbReference type="InterPro" id="IPR012538">
    <property type="entry name" value="Cyt_c_oxidase_su2a"/>
</dbReference>
<dbReference type="Pfam" id="PF08113">
    <property type="entry name" value="CoxIIa"/>
    <property type="match status" value="1"/>
</dbReference>
<organism evidence="2 3">
    <name type="scientific">Lentibacillus cibarius</name>
    <dbReference type="NCBI Taxonomy" id="2583219"/>
    <lineage>
        <taxon>Bacteria</taxon>
        <taxon>Bacillati</taxon>
        <taxon>Bacillota</taxon>
        <taxon>Bacilli</taxon>
        <taxon>Bacillales</taxon>
        <taxon>Bacillaceae</taxon>
        <taxon>Lentibacillus</taxon>
    </lineage>
</organism>
<keyword evidence="1" id="KW-1133">Transmembrane helix</keyword>
<gene>
    <name evidence="2" type="ORF">FH966_09330</name>
</gene>
<name>A0A549YJ12_9BACI</name>
<dbReference type="EMBL" id="VJMZ01000001">
    <property type="protein sequence ID" value="TRM11867.1"/>
    <property type="molecule type" value="Genomic_DNA"/>
</dbReference>
<dbReference type="AlphaFoldDB" id="A0A549YJ12"/>
<evidence type="ECO:0000256" key="1">
    <source>
        <dbReference type="SAM" id="Phobius"/>
    </source>
</evidence>
<evidence type="ECO:0000313" key="3">
    <source>
        <dbReference type="Proteomes" id="UP000319280"/>
    </source>
</evidence>
<dbReference type="RefSeq" id="WP_142790930.1">
    <property type="nucleotide sequence ID" value="NZ_VJMZ01000001.1"/>
</dbReference>
<keyword evidence="3" id="KW-1185">Reference proteome</keyword>
<comment type="caution">
    <text evidence="2">The sequence shown here is derived from an EMBL/GenBank/DDBJ whole genome shotgun (WGS) entry which is preliminary data.</text>
</comment>
<dbReference type="SUPFAM" id="SSF81473">
    <property type="entry name" value="Bacterial ba3 type cytochrome c oxidase subunit IIa"/>
    <property type="match status" value="1"/>
</dbReference>